<gene>
    <name evidence="6" type="ORF">CLV35_0740</name>
</gene>
<dbReference type="PANTHER" id="PTHR43201">
    <property type="entry name" value="ACYL-COA SYNTHETASE"/>
    <property type="match status" value="1"/>
</dbReference>
<evidence type="ECO:0000259" key="4">
    <source>
        <dbReference type="Pfam" id="PF00501"/>
    </source>
</evidence>
<dbReference type="Proteomes" id="UP000281955">
    <property type="component" value="Unassembled WGS sequence"/>
</dbReference>
<dbReference type="GO" id="GO:0031956">
    <property type="term" value="F:medium-chain fatty acid-CoA ligase activity"/>
    <property type="evidence" value="ECO:0007669"/>
    <property type="project" value="TreeGrafter"/>
</dbReference>
<dbReference type="GO" id="GO:0006631">
    <property type="term" value="P:fatty acid metabolic process"/>
    <property type="evidence" value="ECO:0007669"/>
    <property type="project" value="TreeGrafter"/>
</dbReference>
<organism evidence="6 7">
    <name type="scientific">Motilibacter peucedani</name>
    <dbReference type="NCBI Taxonomy" id="598650"/>
    <lineage>
        <taxon>Bacteria</taxon>
        <taxon>Bacillati</taxon>
        <taxon>Actinomycetota</taxon>
        <taxon>Actinomycetes</taxon>
        <taxon>Motilibacterales</taxon>
        <taxon>Motilibacteraceae</taxon>
        <taxon>Motilibacter</taxon>
    </lineage>
</organism>
<dbReference type="InterPro" id="IPR020845">
    <property type="entry name" value="AMP-binding_CS"/>
</dbReference>
<evidence type="ECO:0000259" key="5">
    <source>
        <dbReference type="Pfam" id="PF00561"/>
    </source>
</evidence>
<dbReference type="PROSITE" id="PS00455">
    <property type="entry name" value="AMP_BINDING"/>
    <property type="match status" value="1"/>
</dbReference>
<dbReference type="InterPro" id="IPR029058">
    <property type="entry name" value="AB_hydrolase_fold"/>
</dbReference>
<evidence type="ECO:0000313" key="7">
    <source>
        <dbReference type="Proteomes" id="UP000281955"/>
    </source>
</evidence>
<dbReference type="InterPro" id="IPR000873">
    <property type="entry name" value="AMP-dep_synth/lig_dom"/>
</dbReference>
<comment type="similarity">
    <text evidence="1">Belongs to the ATP-dependent AMP-binding enzyme family.</text>
</comment>
<dbReference type="InterPro" id="IPR000073">
    <property type="entry name" value="AB_hydrolase_1"/>
</dbReference>
<feature type="domain" description="AB hydrolase-1" evidence="5">
    <location>
        <begin position="65"/>
        <end position="304"/>
    </location>
</feature>
<dbReference type="InterPro" id="IPR042099">
    <property type="entry name" value="ANL_N_sf"/>
</dbReference>
<evidence type="ECO:0000256" key="3">
    <source>
        <dbReference type="SAM" id="MobiDB-lite"/>
    </source>
</evidence>
<keyword evidence="2 6" id="KW-0436">Ligase</keyword>
<feature type="region of interest" description="Disordered" evidence="3">
    <location>
        <begin position="324"/>
        <end position="353"/>
    </location>
</feature>
<dbReference type="InParanoid" id="A0A420XTX0"/>
<accession>A0A420XTX0</accession>
<proteinExistence type="inferred from homology"/>
<feature type="region of interest" description="Disordered" evidence="3">
    <location>
        <begin position="1"/>
        <end position="25"/>
    </location>
</feature>
<protein>
    <submittedName>
        <fullName evidence="6">Acyl-CoA synthetase (AMP-forming)/AMP-acid ligase II</fullName>
    </submittedName>
</protein>
<dbReference type="Gene3D" id="3.40.50.12780">
    <property type="entry name" value="N-terminal domain of ligase-like"/>
    <property type="match status" value="1"/>
</dbReference>
<reference evidence="6 7" key="1">
    <citation type="submission" date="2018-10" db="EMBL/GenBank/DDBJ databases">
        <title>Genomic Encyclopedia of Archaeal and Bacterial Type Strains, Phase II (KMG-II): from individual species to whole genera.</title>
        <authorList>
            <person name="Goeker M."/>
        </authorList>
    </citation>
    <scope>NUCLEOTIDE SEQUENCE [LARGE SCALE GENOMIC DNA]</scope>
    <source>
        <strain evidence="6 7">RP-AC37</strain>
    </source>
</reference>
<evidence type="ECO:0000256" key="2">
    <source>
        <dbReference type="ARBA" id="ARBA00022598"/>
    </source>
</evidence>
<dbReference type="OrthoDB" id="812569at2"/>
<feature type="compositionally biased region" description="Pro residues" evidence="3">
    <location>
        <begin position="15"/>
        <end position="25"/>
    </location>
</feature>
<dbReference type="SUPFAM" id="SSF56801">
    <property type="entry name" value="Acetyl-CoA synthetase-like"/>
    <property type="match status" value="1"/>
</dbReference>
<sequence>MKRGLGDPADRFRNPPSPAVRPPAGLPGLDPAWSRLVQAVDGEGATRTWHVLDNAPSLSGEPVGTLLCVHGNPTWSYLWRSLLALGAEKGWRVLAVDHLDMGFSERTGTVRRLERRVDDLSRVSNALSLSGPVVTVAHDWGGAISLGWALAHRSSLAGVVLLNTAVSDAGAGLPPALRVAHARGLLHLGTVDTPAFLETTLALAHPRLARDVAAAYRAPYRGARRRGAVGAFVDDIPLSPAHPSAPALEAVASRLGELADVPALLLWGPRDPVFSDRYLRDLRTRLPHADVHRFETAGHLVAEDADVAATLFAWLGSASGPDVDRLGRSTSRQAEQRESASHEFDRPGRSTSAARPLWAGLEERRGEQEPAVVELAGAGRTVSWAMLARRVDELAAGLAQSGVRRGDRVALLVPPGADLTAVLYACLRIGAVIVVADAGLGIRGLHRAVRGAGPQHVIGIPRALAAARALGWPGQRIAAGPLDRVTARALGVELSLRDVARRGRGAELPPAPGPDDEAAVLFTSGSTGPAKGVVYSFGQLARIRDLLAETYDVGPGTRLVAAFAPFALFGPALGAVSAVPDMDVTAPRTLSARTLAEAVAAVEATTVFASPAALAAVLASADELSPASRAALGGVRTLLSAGAPVPVPLLRQLQDLLPAASLHTPYGMTEALPVTDVTLEEIEKAGQGEGVCVGRPVAGVEVAIAPLTATATAPGPLTDEVGISGEIAVRGEHVKRGYDQLWLAQQASARDAGWHRTGDVGHLDADGRLWVEGRLAHVLTTADGPLPPVGVEQRVETAEGVARAALVGVGPIGAQRAVVVAETTPHATSAGVAPVELADRVRAAAGVDVVAVLVVPALPTDIRHNSKIERTRVARWAGRLLAGERAGRP</sequence>
<evidence type="ECO:0000313" key="6">
    <source>
        <dbReference type="EMBL" id="RKS80312.1"/>
    </source>
</evidence>
<dbReference type="AlphaFoldDB" id="A0A420XTX0"/>
<feature type="compositionally biased region" description="Basic and acidic residues" evidence="3">
    <location>
        <begin position="1"/>
        <end position="13"/>
    </location>
</feature>
<comment type="caution">
    <text evidence="6">The sequence shown here is derived from an EMBL/GenBank/DDBJ whole genome shotgun (WGS) entry which is preliminary data.</text>
</comment>
<dbReference type="Gene3D" id="3.40.50.1820">
    <property type="entry name" value="alpha/beta hydrolase"/>
    <property type="match status" value="1"/>
</dbReference>
<evidence type="ECO:0000256" key="1">
    <source>
        <dbReference type="ARBA" id="ARBA00006432"/>
    </source>
</evidence>
<feature type="compositionally biased region" description="Basic and acidic residues" evidence="3">
    <location>
        <begin position="334"/>
        <end position="348"/>
    </location>
</feature>
<dbReference type="PANTHER" id="PTHR43201:SF5">
    <property type="entry name" value="MEDIUM-CHAIN ACYL-COA LIGASE ACSF2, MITOCHONDRIAL"/>
    <property type="match status" value="1"/>
</dbReference>
<name>A0A420XTX0_9ACTN</name>
<dbReference type="RefSeq" id="WP_121192018.1">
    <property type="nucleotide sequence ID" value="NZ_RBWV01000009.1"/>
</dbReference>
<dbReference type="Pfam" id="PF00561">
    <property type="entry name" value="Abhydrolase_1"/>
    <property type="match status" value="1"/>
</dbReference>
<dbReference type="Pfam" id="PF00501">
    <property type="entry name" value="AMP-binding"/>
    <property type="match status" value="1"/>
</dbReference>
<feature type="domain" description="AMP-dependent synthetase/ligase" evidence="4">
    <location>
        <begin position="367"/>
        <end position="738"/>
    </location>
</feature>
<keyword evidence="7" id="KW-1185">Reference proteome</keyword>
<dbReference type="SUPFAM" id="SSF53474">
    <property type="entry name" value="alpha/beta-Hydrolases"/>
    <property type="match status" value="1"/>
</dbReference>
<dbReference type="EMBL" id="RBWV01000009">
    <property type="protein sequence ID" value="RKS80312.1"/>
    <property type="molecule type" value="Genomic_DNA"/>
</dbReference>